<reference evidence="10 11" key="1">
    <citation type="submission" date="2022-04" db="EMBL/GenBank/DDBJ databases">
        <authorList>
            <person name="Ye Y.-Q."/>
            <person name="Du Z.-J."/>
        </authorList>
    </citation>
    <scope>NUCLEOTIDE SEQUENCE [LARGE SCALE GENOMIC DNA]</scope>
    <source>
        <strain evidence="10 11">A6E488</strain>
    </source>
</reference>
<sequence>MITLRHSRIALVSLSLLAVGGCMDEQLGGAKHLQPLSYATLQELEDKGMRKEDPLVVRIYKEESTLEVWKPGKDGRFALFKTYDICKWSGELGPKRKEGDRQAPEGFYTVAPGQMNPNSSYYLSFNIGYPNAYDKALGRTGTHLMVHGACSSAGCYAMTDETIAEVYALARDSFRGGQREFQVQAYPFRMTPANMARHAGNPNMPFWKTLKEGSDHFEVTGVPPKVGVCGSDYVFNAKPANPNQKLIANARCPQLDVPDTIEVAVAAKKMRDETAFQVALAELKMQEQQSSARSNVIMTASLEEQGDAANTSDAKADEVLGKQVAEAETPAETKPAESDFALTGNPALADADAGNGSSVATAFSGVWGKLVGITGGLRSLGNVKGNEAAAEPDPDADPITTGTVPTPAKAADDKSASIDSGLEDGLPRLTPATAFVPILVNENPFAVFDYFEEVDGVSVPADLASHERTKAPRR</sequence>
<gene>
    <name evidence="10" type="ORF">MUB46_06330</name>
</gene>
<dbReference type="Pfam" id="PF03734">
    <property type="entry name" value="YkuD"/>
    <property type="match status" value="1"/>
</dbReference>
<dbReference type="InterPro" id="IPR005490">
    <property type="entry name" value="LD_TPept_cat_dom"/>
</dbReference>
<dbReference type="GO" id="GO:0009252">
    <property type="term" value="P:peptidoglycan biosynthetic process"/>
    <property type="evidence" value="ECO:0007669"/>
    <property type="project" value="UniProtKB-KW"/>
</dbReference>
<organism evidence="10 11">
    <name type="scientific">Microbaculum marinisediminis</name>
    <dbReference type="NCBI Taxonomy" id="2931392"/>
    <lineage>
        <taxon>Bacteria</taxon>
        <taxon>Pseudomonadati</taxon>
        <taxon>Pseudomonadota</taxon>
        <taxon>Alphaproteobacteria</taxon>
        <taxon>Hyphomicrobiales</taxon>
        <taxon>Tepidamorphaceae</taxon>
        <taxon>Microbaculum</taxon>
    </lineage>
</organism>
<dbReference type="RefSeq" id="WP_261615049.1">
    <property type="nucleotide sequence ID" value="NZ_JALIDZ010000003.1"/>
</dbReference>
<dbReference type="GO" id="GO:0016740">
    <property type="term" value="F:transferase activity"/>
    <property type="evidence" value="ECO:0007669"/>
    <property type="project" value="UniProtKB-KW"/>
</dbReference>
<dbReference type="AlphaFoldDB" id="A0AAW5QXS5"/>
<evidence type="ECO:0000256" key="6">
    <source>
        <dbReference type="ARBA" id="ARBA00023316"/>
    </source>
</evidence>
<evidence type="ECO:0000256" key="4">
    <source>
        <dbReference type="ARBA" id="ARBA00022960"/>
    </source>
</evidence>
<evidence type="ECO:0000256" key="2">
    <source>
        <dbReference type="ARBA" id="ARBA00005992"/>
    </source>
</evidence>
<dbReference type="GO" id="GO:0004180">
    <property type="term" value="F:carboxypeptidase activity"/>
    <property type="evidence" value="ECO:0007669"/>
    <property type="project" value="UniProtKB-ARBA"/>
</dbReference>
<name>A0AAW5QXS5_9HYPH</name>
<dbReference type="PROSITE" id="PS51257">
    <property type="entry name" value="PROKAR_LIPOPROTEIN"/>
    <property type="match status" value="1"/>
</dbReference>
<keyword evidence="3" id="KW-0808">Transferase</keyword>
<evidence type="ECO:0000256" key="8">
    <source>
        <dbReference type="SAM" id="MobiDB-lite"/>
    </source>
</evidence>
<dbReference type="CDD" id="cd16913">
    <property type="entry name" value="YkuD_like"/>
    <property type="match status" value="1"/>
</dbReference>
<protein>
    <submittedName>
        <fullName evidence="10">Murein L,D-transpeptidase</fullName>
    </submittedName>
</protein>
<dbReference type="InterPro" id="IPR038063">
    <property type="entry name" value="Transpep_catalytic_dom"/>
</dbReference>
<dbReference type="PANTHER" id="PTHR36699">
    <property type="entry name" value="LD-TRANSPEPTIDASE"/>
    <property type="match status" value="1"/>
</dbReference>
<proteinExistence type="inferred from homology"/>
<evidence type="ECO:0000256" key="7">
    <source>
        <dbReference type="PROSITE-ProRule" id="PRU01373"/>
    </source>
</evidence>
<comment type="similarity">
    <text evidence="2">Belongs to the YkuD family.</text>
</comment>
<keyword evidence="4 7" id="KW-0133">Cell shape</keyword>
<accession>A0AAW5QXS5</accession>
<dbReference type="Proteomes" id="UP001320898">
    <property type="component" value="Unassembled WGS sequence"/>
</dbReference>
<dbReference type="GO" id="GO:0008360">
    <property type="term" value="P:regulation of cell shape"/>
    <property type="evidence" value="ECO:0007669"/>
    <property type="project" value="UniProtKB-UniRule"/>
</dbReference>
<evidence type="ECO:0000256" key="3">
    <source>
        <dbReference type="ARBA" id="ARBA00022679"/>
    </source>
</evidence>
<dbReference type="PANTHER" id="PTHR36699:SF1">
    <property type="entry name" value="L,D-TRANSPEPTIDASE YAFK-RELATED"/>
    <property type="match status" value="1"/>
</dbReference>
<evidence type="ECO:0000259" key="9">
    <source>
        <dbReference type="PROSITE" id="PS52029"/>
    </source>
</evidence>
<dbReference type="EMBL" id="JALIDZ010000003">
    <property type="protein sequence ID" value="MCT8971468.1"/>
    <property type="molecule type" value="Genomic_DNA"/>
</dbReference>
<comment type="caution">
    <text evidence="10">The sequence shown here is derived from an EMBL/GenBank/DDBJ whole genome shotgun (WGS) entry which is preliminary data.</text>
</comment>
<dbReference type="GO" id="GO:0071555">
    <property type="term" value="P:cell wall organization"/>
    <property type="evidence" value="ECO:0007669"/>
    <property type="project" value="UniProtKB-UniRule"/>
</dbReference>
<keyword evidence="6 7" id="KW-0961">Cell wall biogenesis/degradation</keyword>
<dbReference type="PROSITE" id="PS52029">
    <property type="entry name" value="LD_TPASE"/>
    <property type="match status" value="1"/>
</dbReference>
<evidence type="ECO:0000313" key="10">
    <source>
        <dbReference type="EMBL" id="MCT8971468.1"/>
    </source>
</evidence>
<feature type="active site" description="Nucleophile" evidence="7">
    <location>
        <position position="155"/>
    </location>
</feature>
<keyword evidence="5 7" id="KW-0573">Peptidoglycan synthesis</keyword>
<feature type="active site" description="Proton donor/acceptor" evidence="7">
    <location>
        <position position="147"/>
    </location>
</feature>
<feature type="domain" description="L,D-TPase catalytic" evidence="9">
    <location>
        <begin position="55"/>
        <end position="186"/>
    </location>
</feature>
<dbReference type="SUPFAM" id="SSF141523">
    <property type="entry name" value="L,D-transpeptidase catalytic domain-like"/>
    <property type="match status" value="1"/>
</dbReference>
<evidence type="ECO:0000256" key="1">
    <source>
        <dbReference type="ARBA" id="ARBA00004752"/>
    </source>
</evidence>
<feature type="region of interest" description="Disordered" evidence="8">
    <location>
        <begin position="384"/>
        <end position="426"/>
    </location>
</feature>
<keyword evidence="11" id="KW-1185">Reference proteome</keyword>
<evidence type="ECO:0000313" key="11">
    <source>
        <dbReference type="Proteomes" id="UP001320898"/>
    </source>
</evidence>
<comment type="pathway">
    <text evidence="1 7">Cell wall biogenesis; peptidoglycan biosynthesis.</text>
</comment>
<evidence type="ECO:0000256" key="5">
    <source>
        <dbReference type="ARBA" id="ARBA00022984"/>
    </source>
</evidence>